<protein>
    <submittedName>
        <fullName evidence="1">Uncharacterized protein</fullName>
    </submittedName>
</protein>
<dbReference type="AlphaFoldDB" id="A0A7J7JGH9"/>
<sequence length="116" mass="13199">MATTINQGMKDVDCVRLSGEKIIAEAYKAYQQKECELEKVKQAVCREFEIKEIMVEAKNAATKANQLLCYNHNVDIAKQAKGMLSELDTIKCIEFPCLDLQGYKLGHRGMYFASHY</sequence>
<keyword evidence="2" id="KW-1185">Reference proteome</keyword>
<dbReference type="EMBL" id="VXIV02002461">
    <property type="protein sequence ID" value="KAF6025429.1"/>
    <property type="molecule type" value="Genomic_DNA"/>
</dbReference>
<gene>
    <name evidence="1" type="ORF">EB796_016269</name>
</gene>
<reference evidence="1" key="1">
    <citation type="submission" date="2020-06" db="EMBL/GenBank/DDBJ databases">
        <title>Draft genome of Bugula neritina, a colonial animal packing powerful symbionts and potential medicines.</title>
        <authorList>
            <person name="Rayko M."/>
        </authorList>
    </citation>
    <scope>NUCLEOTIDE SEQUENCE [LARGE SCALE GENOMIC DNA]</scope>
    <source>
        <strain evidence="1">Kwan_BN1</strain>
    </source>
</reference>
<organism evidence="1 2">
    <name type="scientific">Bugula neritina</name>
    <name type="common">Brown bryozoan</name>
    <name type="synonym">Sertularia neritina</name>
    <dbReference type="NCBI Taxonomy" id="10212"/>
    <lineage>
        <taxon>Eukaryota</taxon>
        <taxon>Metazoa</taxon>
        <taxon>Spiralia</taxon>
        <taxon>Lophotrochozoa</taxon>
        <taxon>Bryozoa</taxon>
        <taxon>Gymnolaemata</taxon>
        <taxon>Cheilostomatida</taxon>
        <taxon>Flustrina</taxon>
        <taxon>Buguloidea</taxon>
        <taxon>Bugulidae</taxon>
        <taxon>Bugula</taxon>
    </lineage>
</organism>
<dbReference type="Proteomes" id="UP000593567">
    <property type="component" value="Unassembled WGS sequence"/>
</dbReference>
<evidence type="ECO:0000313" key="1">
    <source>
        <dbReference type="EMBL" id="KAF6025429.1"/>
    </source>
</evidence>
<name>A0A7J7JGH9_BUGNE</name>
<comment type="caution">
    <text evidence="1">The sequence shown here is derived from an EMBL/GenBank/DDBJ whole genome shotgun (WGS) entry which is preliminary data.</text>
</comment>
<accession>A0A7J7JGH9</accession>
<proteinExistence type="predicted"/>
<evidence type="ECO:0000313" key="2">
    <source>
        <dbReference type="Proteomes" id="UP000593567"/>
    </source>
</evidence>